<feature type="transmembrane region" description="Helical" evidence="5">
    <location>
        <begin position="198"/>
        <end position="216"/>
    </location>
</feature>
<dbReference type="RefSeq" id="WP_117494930.1">
    <property type="nucleotide sequence ID" value="NZ_QSOI01000006.1"/>
</dbReference>
<keyword evidence="2" id="KW-0964">Secreted</keyword>
<comment type="caution">
    <text evidence="8">The sequence shown here is derived from an EMBL/GenBank/DDBJ whole genome shotgun (WGS) entry which is preliminary data.</text>
</comment>
<keyword evidence="5" id="KW-0472">Membrane</keyword>
<organism evidence="8 9">
    <name type="scientific">Dorea formicigenerans</name>
    <dbReference type="NCBI Taxonomy" id="39486"/>
    <lineage>
        <taxon>Bacteria</taxon>
        <taxon>Bacillati</taxon>
        <taxon>Bacillota</taxon>
        <taxon>Clostridia</taxon>
        <taxon>Lachnospirales</taxon>
        <taxon>Lachnospiraceae</taxon>
        <taxon>Dorea</taxon>
    </lineage>
</organism>
<evidence type="ECO:0000259" key="7">
    <source>
        <dbReference type="PROSITE" id="PS50847"/>
    </source>
</evidence>
<feature type="domain" description="Gram-positive cocci surface proteins LPxTG" evidence="7">
    <location>
        <begin position="187"/>
        <end position="221"/>
    </location>
</feature>
<evidence type="ECO:0000256" key="4">
    <source>
        <dbReference type="ARBA" id="ARBA00023088"/>
    </source>
</evidence>
<dbReference type="PROSITE" id="PS50847">
    <property type="entry name" value="GRAM_POS_ANCHORING"/>
    <property type="match status" value="1"/>
</dbReference>
<name>A0A3E4F736_9FIRM</name>
<dbReference type="EMBL" id="QSOI01000006">
    <property type="protein sequence ID" value="RGI84669.1"/>
    <property type="molecule type" value="Genomic_DNA"/>
</dbReference>
<dbReference type="NCBIfam" id="TIGR01167">
    <property type="entry name" value="LPXTG_anchor"/>
    <property type="match status" value="1"/>
</dbReference>
<evidence type="ECO:0000256" key="1">
    <source>
        <dbReference type="ARBA" id="ARBA00022512"/>
    </source>
</evidence>
<evidence type="ECO:0000313" key="9">
    <source>
        <dbReference type="Proteomes" id="UP000260664"/>
    </source>
</evidence>
<keyword evidence="5" id="KW-0812">Transmembrane</keyword>
<evidence type="ECO:0000256" key="3">
    <source>
        <dbReference type="ARBA" id="ARBA00022729"/>
    </source>
</evidence>
<sequence>MKKKLISLAMLVTVFAMQVVGVSAASKTTTMAATGAAQGKYDVEAMSQSEVADVAKVNQTAADLIKDVNAGTKTLDDIAKAESSIASDLAGESLVTAFMDVTPINGGVQLADGRYQVTLSVPALTKGMTDVKVLHFSTARNVWEVITPSNVDLNNKELTFEVQDLSPIAIIAKVNASQAVTNTAGTSPKTGVDSTNTVPFAGAAVVLLGAAAVVAFRKKNA</sequence>
<proteinExistence type="predicted"/>
<keyword evidence="4" id="KW-0572">Peptidoglycan-anchor</keyword>
<gene>
    <name evidence="8" type="ORF">DXD84_06945</name>
</gene>
<evidence type="ECO:0000256" key="5">
    <source>
        <dbReference type="SAM" id="Phobius"/>
    </source>
</evidence>
<keyword evidence="1" id="KW-0134">Cell wall</keyword>
<protein>
    <submittedName>
        <fullName evidence="8">LPXTG cell wall anchor domain-containing protein</fullName>
    </submittedName>
</protein>
<evidence type="ECO:0000256" key="6">
    <source>
        <dbReference type="SAM" id="SignalP"/>
    </source>
</evidence>
<dbReference type="Proteomes" id="UP000260664">
    <property type="component" value="Unassembled WGS sequence"/>
</dbReference>
<keyword evidence="5" id="KW-1133">Transmembrane helix</keyword>
<dbReference type="AlphaFoldDB" id="A0A3E4F736"/>
<accession>A0A3E4F736</accession>
<feature type="chain" id="PRO_5017746369" evidence="6">
    <location>
        <begin position="25"/>
        <end position="221"/>
    </location>
</feature>
<evidence type="ECO:0000256" key="2">
    <source>
        <dbReference type="ARBA" id="ARBA00022525"/>
    </source>
</evidence>
<reference evidence="8 9" key="1">
    <citation type="submission" date="2018-08" db="EMBL/GenBank/DDBJ databases">
        <title>A genome reference for cultivated species of the human gut microbiota.</title>
        <authorList>
            <person name="Zou Y."/>
            <person name="Xue W."/>
            <person name="Luo G."/>
        </authorList>
    </citation>
    <scope>NUCLEOTIDE SEQUENCE [LARGE SCALE GENOMIC DNA]</scope>
    <source>
        <strain evidence="8 9">TM09-19AC</strain>
    </source>
</reference>
<feature type="signal peptide" evidence="6">
    <location>
        <begin position="1"/>
        <end position="24"/>
    </location>
</feature>
<keyword evidence="3 6" id="KW-0732">Signal</keyword>
<dbReference type="InterPro" id="IPR019931">
    <property type="entry name" value="LPXTG_anchor"/>
</dbReference>
<evidence type="ECO:0000313" key="8">
    <source>
        <dbReference type="EMBL" id="RGI84669.1"/>
    </source>
</evidence>